<keyword evidence="2" id="KW-1185">Reference proteome</keyword>
<comment type="caution">
    <text evidence="1">The sequence shown here is derived from an EMBL/GenBank/DDBJ whole genome shotgun (WGS) entry which is preliminary data.</text>
</comment>
<sequence length="67" mass="7964">METYDDINETIRLTTIRIQEEYPELMKYITEIPENYASLNHKGINNNDLKEYLNSLIELIASYAKEH</sequence>
<gene>
    <name evidence="1" type="ORF">FIA58_003770</name>
</gene>
<protein>
    <submittedName>
        <fullName evidence="1">Uncharacterized protein</fullName>
    </submittedName>
</protein>
<proteinExistence type="predicted"/>
<evidence type="ECO:0000313" key="2">
    <source>
        <dbReference type="Proteomes" id="UP000817854"/>
    </source>
</evidence>
<reference evidence="2" key="1">
    <citation type="submission" date="2019-05" db="EMBL/GenBank/DDBJ databases">
        <title>Flavobacterium profundi sp. nov., isolated from a deep-sea seamount.</title>
        <authorList>
            <person name="Zhang D.-C."/>
        </authorList>
    </citation>
    <scope>NUCLEOTIDE SEQUENCE [LARGE SCALE GENOMIC DNA]</scope>
    <source>
        <strain evidence="2">EC11</strain>
    </source>
</reference>
<name>A0ABX0IMH2_9FLAO</name>
<dbReference type="RefSeq" id="WP_140960223.1">
    <property type="nucleotide sequence ID" value="NZ_VEVQ02000002.1"/>
</dbReference>
<accession>A0ABX0IMH2</accession>
<organism evidence="1 2">
    <name type="scientific">Flavobacterium jejuense</name>
    <dbReference type="NCBI Taxonomy" id="1544455"/>
    <lineage>
        <taxon>Bacteria</taxon>
        <taxon>Pseudomonadati</taxon>
        <taxon>Bacteroidota</taxon>
        <taxon>Flavobacteriia</taxon>
        <taxon>Flavobacteriales</taxon>
        <taxon>Flavobacteriaceae</taxon>
        <taxon>Flavobacterium</taxon>
    </lineage>
</organism>
<evidence type="ECO:0000313" key="1">
    <source>
        <dbReference type="EMBL" id="NHN24786.1"/>
    </source>
</evidence>
<reference evidence="1 2" key="2">
    <citation type="submission" date="2019-05" db="EMBL/GenBank/DDBJ databases">
        <authorList>
            <person name="Lianzixin W."/>
        </authorList>
    </citation>
    <scope>NUCLEOTIDE SEQUENCE [LARGE SCALE GENOMIC DNA]</scope>
    <source>
        <strain evidence="1 2">EC11</strain>
    </source>
</reference>
<dbReference type="EMBL" id="VEVQ02000002">
    <property type="protein sequence ID" value="NHN24786.1"/>
    <property type="molecule type" value="Genomic_DNA"/>
</dbReference>
<dbReference type="Proteomes" id="UP000817854">
    <property type="component" value="Unassembled WGS sequence"/>
</dbReference>
<reference evidence="1 2" key="3">
    <citation type="submission" date="2020-02" db="EMBL/GenBank/DDBJ databases">
        <title>Flavobacterium profundi sp. nov., isolated from a deep-sea seamount.</title>
        <authorList>
            <person name="Zhang D.-C."/>
        </authorList>
    </citation>
    <scope>NUCLEOTIDE SEQUENCE [LARGE SCALE GENOMIC DNA]</scope>
    <source>
        <strain evidence="1 2">EC11</strain>
    </source>
</reference>